<feature type="compositionally biased region" description="Low complexity" evidence="1">
    <location>
        <begin position="306"/>
        <end position="315"/>
    </location>
</feature>
<feature type="compositionally biased region" description="Low complexity" evidence="1">
    <location>
        <begin position="239"/>
        <end position="250"/>
    </location>
</feature>
<evidence type="ECO:0000256" key="1">
    <source>
        <dbReference type="SAM" id="MobiDB-lite"/>
    </source>
</evidence>
<dbReference type="EMBL" id="ML179619">
    <property type="protein sequence ID" value="THU84139.1"/>
    <property type="molecule type" value="Genomic_DNA"/>
</dbReference>
<feature type="compositionally biased region" description="Polar residues" evidence="1">
    <location>
        <begin position="25"/>
        <end position="48"/>
    </location>
</feature>
<evidence type="ECO:0000313" key="3">
    <source>
        <dbReference type="Proteomes" id="UP000297245"/>
    </source>
</evidence>
<gene>
    <name evidence="2" type="ORF">K435DRAFT_806942</name>
</gene>
<feature type="region of interest" description="Disordered" evidence="1">
    <location>
        <begin position="305"/>
        <end position="325"/>
    </location>
</feature>
<sequence>MSRISSDSDDEAHASASNADDSEIEVSSTTGRTCTNNNCPAASRTSLASADRELNIGLKSKPKPAKSLTLGSSSKKASSSKSQAKEGPSEAIFKAGWLAIIPHGITVFETQLTRNSARLSIFAHVLYEELNLHLAHEGSFQMSRSKGHWRENIILLASYFPIPSQFLTAWSRGQDPDPLSFRSPSPDLPTNLSKFFKGKGTTDAESDNEETDGEDDEGDEESDGMTEAVRRSRIDNVRQTQSTNTASSSAGPSQTVINNFESITISDDSSVEDPPTFTIPEISIPSSPAPVHLSQQIKELAQEFASSSSNPFSTSTVPRSFDFGK</sequence>
<reference evidence="2 3" key="1">
    <citation type="journal article" date="2019" name="Nat. Ecol. Evol.">
        <title>Megaphylogeny resolves global patterns of mushroom evolution.</title>
        <authorList>
            <person name="Varga T."/>
            <person name="Krizsan K."/>
            <person name="Foldi C."/>
            <person name="Dima B."/>
            <person name="Sanchez-Garcia M."/>
            <person name="Sanchez-Ramirez S."/>
            <person name="Szollosi G.J."/>
            <person name="Szarkandi J.G."/>
            <person name="Papp V."/>
            <person name="Albert L."/>
            <person name="Andreopoulos W."/>
            <person name="Angelini C."/>
            <person name="Antonin V."/>
            <person name="Barry K.W."/>
            <person name="Bougher N.L."/>
            <person name="Buchanan P."/>
            <person name="Buyck B."/>
            <person name="Bense V."/>
            <person name="Catcheside P."/>
            <person name="Chovatia M."/>
            <person name="Cooper J."/>
            <person name="Damon W."/>
            <person name="Desjardin D."/>
            <person name="Finy P."/>
            <person name="Geml J."/>
            <person name="Haridas S."/>
            <person name="Hughes K."/>
            <person name="Justo A."/>
            <person name="Karasinski D."/>
            <person name="Kautmanova I."/>
            <person name="Kiss B."/>
            <person name="Kocsube S."/>
            <person name="Kotiranta H."/>
            <person name="LaButti K.M."/>
            <person name="Lechner B.E."/>
            <person name="Liimatainen K."/>
            <person name="Lipzen A."/>
            <person name="Lukacs Z."/>
            <person name="Mihaltcheva S."/>
            <person name="Morgado L.N."/>
            <person name="Niskanen T."/>
            <person name="Noordeloos M.E."/>
            <person name="Ohm R.A."/>
            <person name="Ortiz-Santana B."/>
            <person name="Ovrebo C."/>
            <person name="Racz N."/>
            <person name="Riley R."/>
            <person name="Savchenko A."/>
            <person name="Shiryaev A."/>
            <person name="Soop K."/>
            <person name="Spirin V."/>
            <person name="Szebenyi C."/>
            <person name="Tomsovsky M."/>
            <person name="Tulloss R.E."/>
            <person name="Uehling J."/>
            <person name="Grigoriev I.V."/>
            <person name="Vagvolgyi C."/>
            <person name="Papp T."/>
            <person name="Martin F.M."/>
            <person name="Miettinen O."/>
            <person name="Hibbett D.S."/>
            <person name="Nagy L.G."/>
        </authorList>
    </citation>
    <scope>NUCLEOTIDE SEQUENCE [LARGE SCALE GENOMIC DNA]</scope>
    <source>
        <strain evidence="2 3">CBS 962.96</strain>
    </source>
</reference>
<dbReference type="AlphaFoldDB" id="A0A4S8L697"/>
<name>A0A4S8L697_DENBC</name>
<dbReference type="Proteomes" id="UP000297245">
    <property type="component" value="Unassembled WGS sequence"/>
</dbReference>
<feature type="compositionally biased region" description="Low complexity" evidence="1">
    <location>
        <begin position="72"/>
        <end position="82"/>
    </location>
</feature>
<feature type="compositionally biased region" description="Acidic residues" evidence="1">
    <location>
        <begin position="204"/>
        <end position="224"/>
    </location>
</feature>
<keyword evidence="3" id="KW-1185">Reference proteome</keyword>
<accession>A0A4S8L697</accession>
<protein>
    <submittedName>
        <fullName evidence="2">Uncharacterized protein</fullName>
    </submittedName>
</protein>
<feature type="region of interest" description="Disordered" evidence="1">
    <location>
        <begin position="1"/>
        <end position="87"/>
    </location>
</feature>
<proteinExistence type="predicted"/>
<evidence type="ECO:0000313" key="2">
    <source>
        <dbReference type="EMBL" id="THU84139.1"/>
    </source>
</evidence>
<organism evidence="2 3">
    <name type="scientific">Dendrothele bispora (strain CBS 962.96)</name>
    <dbReference type="NCBI Taxonomy" id="1314807"/>
    <lineage>
        <taxon>Eukaryota</taxon>
        <taxon>Fungi</taxon>
        <taxon>Dikarya</taxon>
        <taxon>Basidiomycota</taxon>
        <taxon>Agaricomycotina</taxon>
        <taxon>Agaricomycetes</taxon>
        <taxon>Agaricomycetidae</taxon>
        <taxon>Agaricales</taxon>
        <taxon>Agaricales incertae sedis</taxon>
        <taxon>Dendrothele</taxon>
    </lineage>
</organism>
<feature type="region of interest" description="Disordered" evidence="1">
    <location>
        <begin position="175"/>
        <end position="255"/>
    </location>
</feature>